<feature type="coiled-coil region" evidence="1">
    <location>
        <begin position="241"/>
        <end position="307"/>
    </location>
</feature>
<dbReference type="AlphaFoldDB" id="A0A9K3CPS7"/>
<feature type="region of interest" description="Disordered" evidence="2">
    <location>
        <begin position="1"/>
        <end position="29"/>
    </location>
</feature>
<accession>A0A9K3CPS7</accession>
<feature type="compositionally biased region" description="Low complexity" evidence="2">
    <location>
        <begin position="579"/>
        <end position="617"/>
    </location>
</feature>
<dbReference type="EMBL" id="BDIP01000099">
    <property type="protein sequence ID" value="GIQ80063.1"/>
    <property type="molecule type" value="Genomic_DNA"/>
</dbReference>
<gene>
    <name evidence="3" type="ORF">KIPB_000797</name>
</gene>
<evidence type="ECO:0000313" key="3">
    <source>
        <dbReference type="EMBL" id="GIQ80063.1"/>
    </source>
</evidence>
<organism evidence="3 4">
    <name type="scientific">Kipferlia bialata</name>
    <dbReference type="NCBI Taxonomy" id="797122"/>
    <lineage>
        <taxon>Eukaryota</taxon>
        <taxon>Metamonada</taxon>
        <taxon>Carpediemonas-like organisms</taxon>
        <taxon>Kipferlia</taxon>
    </lineage>
</organism>
<proteinExistence type="predicted"/>
<name>A0A9K3CPS7_9EUKA</name>
<protein>
    <submittedName>
        <fullName evidence="3">Uncharacterized protein</fullName>
    </submittedName>
</protein>
<feature type="compositionally biased region" description="Low complexity" evidence="2">
    <location>
        <begin position="631"/>
        <end position="644"/>
    </location>
</feature>
<feature type="compositionally biased region" description="Gly residues" evidence="2">
    <location>
        <begin position="618"/>
        <end position="630"/>
    </location>
</feature>
<sequence length="671" mass="72870">MRVRLTSVTEQRDAMRRQTEEEGQTRDTVEAELRERAREAATHAAEVDGKGMALSAANATLERDVQRLRAQLEKSHTQAMRSVSISEHEGIVNKVQEEMAGVIQTLRLEVASAETSLQEHVRHKDRETEERVTALEQDHARQVTLLMERVTQLEGAGAQARTQTAAAEATNRDLRAMNTQLEQALAEQREKASEALNDALLQCQSHELDRARTAALAAAQGETDNKRLRYESITQHLSMAVEELQTKLRKAVRESAVLRQQTSTLSVKQQREARALSAEIRRWREHVAQLETQLKVADSRVNAAAARERQRGDALAHKLADAQARLALQGDTITTTKRANAVLRAERVTLSERLAGAVSVTDVTRGDVDRAKDEIVRLRAQLEQSEAKCRQSVDAAAQLSESLSTTEDSSKSLHSENANLRADLTRARGEITALENRVTGLKAESERFRAGAARDIREGGERETAVRRELHAAEMRLSAVTQKMGVLAEENTSVRARDSSVTALLSRSFATLESGVDTVFDRLSAEVSRLRSGVRDTGAEIERVSTTNVRARSQLREIVTLDKMLMAPPTEGKKGASNTPTTTSMYGSGGTTHLSSPSSSESSALETSGGVSAYTSAGTGGTSGASGTSGIGVSSYGTPSASSAGGYGTGSPYLYQSQVGKPSPLRRSHRE</sequence>
<feature type="coiled-coil region" evidence="1">
    <location>
        <begin position="368"/>
        <end position="444"/>
    </location>
</feature>
<evidence type="ECO:0000256" key="2">
    <source>
        <dbReference type="SAM" id="MobiDB-lite"/>
    </source>
</evidence>
<comment type="caution">
    <text evidence="3">The sequence shown here is derived from an EMBL/GenBank/DDBJ whole genome shotgun (WGS) entry which is preliminary data.</text>
</comment>
<evidence type="ECO:0000256" key="1">
    <source>
        <dbReference type="SAM" id="Coils"/>
    </source>
</evidence>
<feature type="compositionally biased region" description="Basic and acidic residues" evidence="2">
    <location>
        <begin position="10"/>
        <end position="29"/>
    </location>
</feature>
<evidence type="ECO:0000313" key="4">
    <source>
        <dbReference type="Proteomes" id="UP000265618"/>
    </source>
</evidence>
<keyword evidence="4" id="KW-1185">Reference proteome</keyword>
<reference evidence="3 4" key="1">
    <citation type="journal article" date="2018" name="PLoS ONE">
        <title>The draft genome of Kipferlia bialata reveals reductive genome evolution in fornicate parasites.</title>
        <authorList>
            <person name="Tanifuji G."/>
            <person name="Takabayashi S."/>
            <person name="Kume K."/>
            <person name="Takagi M."/>
            <person name="Nakayama T."/>
            <person name="Kamikawa R."/>
            <person name="Inagaki Y."/>
            <person name="Hashimoto T."/>
        </authorList>
    </citation>
    <scope>NUCLEOTIDE SEQUENCE [LARGE SCALE GENOMIC DNA]</scope>
    <source>
        <strain evidence="3">NY0173</strain>
    </source>
</reference>
<feature type="coiled-coil region" evidence="1">
    <location>
        <begin position="167"/>
        <end position="202"/>
    </location>
</feature>
<dbReference type="Gene3D" id="1.10.287.1490">
    <property type="match status" value="1"/>
</dbReference>
<dbReference type="Proteomes" id="UP000265618">
    <property type="component" value="Unassembled WGS sequence"/>
</dbReference>
<feature type="region of interest" description="Disordered" evidence="2">
    <location>
        <begin position="564"/>
        <end position="671"/>
    </location>
</feature>
<keyword evidence="1" id="KW-0175">Coiled coil</keyword>